<feature type="compositionally biased region" description="Basic and acidic residues" evidence="1">
    <location>
        <begin position="38"/>
        <end position="53"/>
    </location>
</feature>
<proteinExistence type="predicted"/>
<keyword evidence="3" id="KW-1185">Reference proteome</keyword>
<dbReference type="EMBL" id="PDUG01000006">
    <property type="protein sequence ID" value="PIC16546.1"/>
    <property type="molecule type" value="Genomic_DNA"/>
</dbReference>
<sequence>MASKWVPQGLADLRGRVQWVPDHKGRRGVPQGLAGPTLDRDHPTLRDPKGPDYHSKPIHLVWTTFLDRELIPRS</sequence>
<name>A0A2G5SNX0_9PELO</name>
<dbReference type="AlphaFoldDB" id="A0A2G5SNX0"/>
<evidence type="ECO:0000313" key="3">
    <source>
        <dbReference type="Proteomes" id="UP000230233"/>
    </source>
</evidence>
<dbReference type="OrthoDB" id="10569457at2759"/>
<gene>
    <name evidence="2" type="primary">Cnig_chr_X.g23117</name>
    <name evidence="2" type="ORF">B9Z55_023117</name>
</gene>
<comment type="caution">
    <text evidence="2">The sequence shown here is derived from an EMBL/GenBank/DDBJ whole genome shotgun (WGS) entry which is preliminary data.</text>
</comment>
<reference evidence="3" key="1">
    <citation type="submission" date="2017-10" db="EMBL/GenBank/DDBJ databases">
        <title>Rapid genome shrinkage in a self-fertile nematode reveals novel sperm competition proteins.</title>
        <authorList>
            <person name="Yin D."/>
            <person name="Schwarz E.M."/>
            <person name="Thomas C.G."/>
            <person name="Felde R.L."/>
            <person name="Korf I.F."/>
            <person name="Cutter A.D."/>
            <person name="Schartner C.M."/>
            <person name="Ralston E.J."/>
            <person name="Meyer B.J."/>
            <person name="Haag E.S."/>
        </authorList>
    </citation>
    <scope>NUCLEOTIDE SEQUENCE [LARGE SCALE GENOMIC DNA]</scope>
    <source>
        <strain evidence="3">JU1422</strain>
    </source>
</reference>
<evidence type="ECO:0000256" key="1">
    <source>
        <dbReference type="SAM" id="MobiDB-lite"/>
    </source>
</evidence>
<protein>
    <submittedName>
        <fullName evidence="2">Uncharacterized protein</fullName>
    </submittedName>
</protein>
<evidence type="ECO:0000313" key="2">
    <source>
        <dbReference type="EMBL" id="PIC16546.1"/>
    </source>
</evidence>
<dbReference type="Proteomes" id="UP000230233">
    <property type="component" value="Chromosome X"/>
</dbReference>
<accession>A0A2G5SNX0</accession>
<organism evidence="2 3">
    <name type="scientific">Caenorhabditis nigoni</name>
    <dbReference type="NCBI Taxonomy" id="1611254"/>
    <lineage>
        <taxon>Eukaryota</taxon>
        <taxon>Metazoa</taxon>
        <taxon>Ecdysozoa</taxon>
        <taxon>Nematoda</taxon>
        <taxon>Chromadorea</taxon>
        <taxon>Rhabditida</taxon>
        <taxon>Rhabditina</taxon>
        <taxon>Rhabditomorpha</taxon>
        <taxon>Rhabditoidea</taxon>
        <taxon>Rhabditidae</taxon>
        <taxon>Peloderinae</taxon>
        <taxon>Caenorhabditis</taxon>
    </lineage>
</organism>
<feature type="region of interest" description="Disordered" evidence="1">
    <location>
        <begin position="22"/>
        <end position="53"/>
    </location>
</feature>